<comment type="caution">
    <text evidence="1">The sequence shown here is derived from an EMBL/GenBank/DDBJ whole genome shotgun (WGS) entry which is preliminary data.</text>
</comment>
<name>A0A0F9I2C9_9ZZZZ</name>
<proteinExistence type="predicted"/>
<accession>A0A0F9I2C9</accession>
<gene>
    <name evidence="1" type="ORF">LCGC14_1712280</name>
</gene>
<evidence type="ECO:0000313" key="1">
    <source>
        <dbReference type="EMBL" id="KKM13834.1"/>
    </source>
</evidence>
<reference evidence="1" key="1">
    <citation type="journal article" date="2015" name="Nature">
        <title>Complex archaea that bridge the gap between prokaryotes and eukaryotes.</title>
        <authorList>
            <person name="Spang A."/>
            <person name="Saw J.H."/>
            <person name="Jorgensen S.L."/>
            <person name="Zaremba-Niedzwiedzka K."/>
            <person name="Martijn J."/>
            <person name="Lind A.E."/>
            <person name="van Eijk R."/>
            <person name="Schleper C."/>
            <person name="Guy L."/>
            <person name="Ettema T.J."/>
        </authorList>
    </citation>
    <scope>NUCLEOTIDE SEQUENCE</scope>
</reference>
<organism evidence="1">
    <name type="scientific">marine sediment metagenome</name>
    <dbReference type="NCBI Taxonomy" id="412755"/>
    <lineage>
        <taxon>unclassified sequences</taxon>
        <taxon>metagenomes</taxon>
        <taxon>ecological metagenomes</taxon>
    </lineage>
</organism>
<feature type="non-terminal residue" evidence="1">
    <location>
        <position position="1"/>
    </location>
</feature>
<sequence>VTHSYAFLDGQKVGAWDDSLTNLEIVLLS</sequence>
<dbReference type="EMBL" id="LAZR01015289">
    <property type="protein sequence ID" value="KKM13834.1"/>
    <property type="molecule type" value="Genomic_DNA"/>
</dbReference>
<dbReference type="AlphaFoldDB" id="A0A0F9I2C9"/>
<protein>
    <submittedName>
        <fullName evidence="1">Uncharacterized protein</fullName>
    </submittedName>
</protein>